<accession>A0ABD3QZQ8</accession>
<comment type="caution">
    <text evidence="1">The sequence shown here is derived from an EMBL/GenBank/DDBJ whole genome shotgun (WGS) entry which is preliminary data.</text>
</comment>
<sequence>MMGKIYFFSKRTQMASTKSVDFFNGTELFGIFAEGDVTLADEINEVWGEALEVTNEDTMSELTPHEMGPSDDESEVAVEPVDETSLGQLALDLWNSRSKKLHHEYAITGWALSVSQEVRDPCLSEHAP</sequence>
<name>A0ABD3QZQ8_9STRA</name>
<dbReference type="Proteomes" id="UP001516023">
    <property type="component" value="Unassembled WGS sequence"/>
</dbReference>
<organism evidence="1 2">
    <name type="scientific">Cyclotella cryptica</name>
    <dbReference type="NCBI Taxonomy" id="29204"/>
    <lineage>
        <taxon>Eukaryota</taxon>
        <taxon>Sar</taxon>
        <taxon>Stramenopiles</taxon>
        <taxon>Ochrophyta</taxon>
        <taxon>Bacillariophyta</taxon>
        <taxon>Coscinodiscophyceae</taxon>
        <taxon>Thalassiosirophycidae</taxon>
        <taxon>Stephanodiscales</taxon>
        <taxon>Stephanodiscaceae</taxon>
        <taxon>Cyclotella</taxon>
    </lineage>
</organism>
<evidence type="ECO:0000313" key="1">
    <source>
        <dbReference type="EMBL" id="KAL3805582.1"/>
    </source>
</evidence>
<keyword evidence="2" id="KW-1185">Reference proteome</keyword>
<evidence type="ECO:0000313" key="2">
    <source>
        <dbReference type="Proteomes" id="UP001516023"/>
    </source>
</evidence>
<reference evidence="1 2" key="1">
    <citation type="journal article" date="2020" name="G3 (Bethesda)">
        <title>Improved Reference Genome for Cyclotella cryptica CCMP332, a Model for Cell Wall Morphogenesis, Salinity Adaptation, and Lipid Production in Diatoms (Bacillariophyta).</title>
        <authorList>
            <person name="Roberts W.R."/>
            <person name="Downey K.M."/>
            <person name="Ruck E.C."/>
            <person name="Traller J.C."/>
            <person name="Alverson A.J."/>
        </authorList>
    </citation>
    <scope>NUCLEOTIDE SEQUENCE [LARGE SCALE GENOMIC DNA]</scope>
    <source>
        <strain evidence="1 2">CCMP332</strain>
    </source>
</reference>
<proteinExistence type="predicted"/>
<protein>
    <submittedName>
        <fullName evidence="1">Uncharacterized protein</fullName>
    </submittedName>
</protein>
<dbReference type="AlphaFoldDB" id="A0ABD3QZQ8"/>
<gene>
    <name evidence="1" type="ORF">HJC23_005826</name>
</gene>
<dbReference type="EMBL" id="JABMIG020000002">
    <property type="protein sequence ID" value="KAL3805582.1"/>
    <property type="molecule type" value="Genomic_DNA"/>
</dbReference>